<comment type="caution">
    <text evidence="2">The sequence shown here is derived from an EMBL/GenBank/DDBJ whole genome shotgun (WGS) entry which is preliminary data.</text>
</comment>
<evidence type="ECO:0000256" key="1">
    <source>
        <dbReference type="SAM" id="Coils"/>
    </source>
</evidence>
<feature type="coiled-coil region" evidence="1">
    <location>
        <begin position="178"/>
        <end position="205"/>
    </location>
</feature>
<reference evidence="2 3" key="1">
    <citation type="submission" date="2016-11" db="EMBL/GenBank/DDBJ databases">
        <title>The macronuclear genome of Stentor coeruleus: a giant cell with tiny introns.</title>
        <authorList>
            <person name="Slabodnick M."/>
            <person name="Ruby J.G."/>
            <person name="Reiff S.B."/>
            <person name="Swart E.C."/>
            <person name="Gosai S."/>
            <person name="Prabakaran S."/>
            <person name="Witkowska E."/>
            <person name="Larue G.E."/>
            <person name="Fisher S."/>
            <person name="Freeman R.M."/>
            <person name="Gunawardena J."/>
            <person name="Chu W."/>
            <person name="Stover N.A."/>
            <person name="Gregory B.D."/>
            <person name="Nowacki M."/>
            <person name="Derisi J."/>
            <person name="Roy S.W."/>
            <person name="Marshall W.F."/>
            <person name="Sood P."/>
        </authorList>
    </citation>
    <scope>NUCLEOTIDE SEQUENCE [LARGE SCALE GENOMIC DNA]</scope>
    <source>
        <strain evidence="2">WM001</strain>
    </source>
</reference>
<evidence type="ECO:0000313" key="2">
    <source>
        <dbReference type="EMBL" id="OMJ78419.1"/>
    </source>
</evidence>
<accession>A0A1R2BNM2</accession>
<sequence>MASKVERQLESQKLRDEIKKLRGALKDIQDDILIEAPTLKKNALRIPSFNSSSKFVDKIESLRSEEFDLLCKFEKFDEDEKLEDFLESSFKFGSGGQSKAGTYTKNSLKSSLTENLIETGRLEDKKESLSIENLQPAIMFTGMTTEKESPMKSLKFAESSSVNEAKDSGTFRKSLLDQEKLLTEIEVLRKQNNMLRLRLKSAKTSKKKTKVTNVAYRDISPLLPNERGRRQLSDKQIAEISA</sequence>
<keyword evidence="1" id="KW-0175">Coiled coil</keyword>
<gene>
    <name evidence="2" type="ORF">SteCoe_21793</name>
</gene>
<dbReference type="Proteomes" id="UP000187209">
    <property type="component" value="Unassembled WGS sequence"/>
</dbReference>
<protein>
    <submittedName>
        <fullName evidence="2">Uncharacterized protein</fullName>
    </submittedName>
</protein>
<dbReference type="EMBL" id="MPUH01000523">
    <property type="protein sequence ID" value="OMJ78419.1"/>
    <property type="molecule type" value="Genomic_DNA"/>
</dbReference>
<proteinExistence type="predicted"/>
<name>A0A1R2BNM2_9CILI</name>
<evidence type="ECO:0000313" key="3">
    <source>
        <dbReference type="Proteomes" id="UP000187209"/>
    </source>
</evidence>
<dbReference type="AlphaFoldDB" id="A0A1R2BNM2"/>
<organism evidence="2 3">
    <name type="scientific">Stentor coeruleus</name>
    <dbReference type="NCBI Taxonomy" id="5963"/>
    <lineage>
        <taxon>Eukaryota</taxon>
        <taxon>Sar</taxon>
        <taxon>Alveolata</taxon>
        <taxon>Ciliophora</taxon>
        <taxon>Postciliodesmatophora</taxon>
        <taxon>Heterotrichea</taxon>
        <taxon>Heterotrichida</taxon>
        <taxon>Stentoridae</taxon>
        <taxon>Stentor</taxon>
    </lineage>
</organism>
<keyword evidence="3" id="KW-1185">Reference proteome</keyword>